<dbReference type="PANTHER" id="PTHR10472:SF5">
    <property type="entry name" value="D-AMINOACYL-TRNA DEACYLASE 1"/>
    <property type="match status" value="1"/>
</dbReference>
<dbReference type="OrthoDB" id="275783at2759"/>
<dbReference type="Pfam" id="PF02580">
    <property type="entry name" value="Tyr_Deacylase"/>
    <property type="match status" value="1"/>
</dbReference>
<evidence type="ECO:0000256" key="5">
    <source>
        <dbReference type="ARBA" id="ARBA00048018"/>
    </source>
</evidence>
<sequence>MRTVLQRVKSASVTVDGELISTIGKGLLVLAAVSKDDTEKDVESMAAKILKAKLWDDDSKDPPGRWKKGVTDIEGEVLCVSQFTLLASVKKGNKPDFHQSASGLKAKTLYQSFYKKVQDLYDPSKVKDGVFAAMMDVALVNDGPVTIQIDTNPPKMDDPTSLGPSGFASPSDSTASTAVDVNDLVNNMTRITKEFKIPAELLE</sequence>
<evidence type="ECO:0000256" key="2">
    <source>
        <dbReference type="ARBA" id="ARBA00013056"/>
    </source>
</evidence>
<organism evidence="8 9">
    <name type="scientific">Corynespora cassiicola Philippines</name>
    <dbReference type="NCBI Taxonomy" id="1448308"/>
    <lineage>
        <taxon>Eukaryota</taxon>
        <taxon>Fungi</taxon>
        <taxon>Dikarya</taxon>
        <taxon>Ascomycota</taxon>
        <taxon>Pezizomycotina</taxon>
        <taxon>Dothideomycetes</taxon>
        <taxon>Pleosporomycetidae</taxon>
        <taxon>Pleosporales</taxon>
        <taxon>Corynesporascaceae</taxon>
        <taxon>Corynespora</taxon>
    </lineage>
</organism>
<dbReference type="NCBIfam" id="TIGR00256">
    <property type="entry name" value="D-aminoacyl-tRNA deacylase"/>
    <property type="match status" value="1"/>
</dbReference>
<dbReference type="SUPFAM" id="SSF69500">
    <property type="entry name" value="DTD-like"/>
    <property type="match status" value="1"/>
</dbReference>
<dbReference type="AlphaFoldDB" id="A0A2T2P3P6"/>
<dbReference type="EC" id="3.1.1.96" evidence="2 6"/>
<comment type="catalytic activity">
    <reaction evidence="4">
        <text>glycyl-tRNA(Ala) + H2O = tRNA(Ala) + glycine + H(+)</text>
        <dbReference type="Rhea" id="RHEA:53744"/>
        <dbReference type="Rhea" id="RHEA-COMP:9657"/>
        <dbReference type="Rhea" id="RHEA-COMP:13640"/>
        <dbReference type="ChEBI" id="CHEBI:15377"/>
        <dbReference type="ChEBI" id="CHEBI:15378"/>
        <dbReference type="ChEBI" id="CHEBI:57305"/>
        <dbReference type="ChEBI" id="CHEBI:78442"/>
        <dbReference type="ChEBI" id="CHEBI:78522"/>
        <dbReference type="EC" id="3.1.1.96"/>
    </reaction>
</comment>
<feature type="region of interest" description="Disordered" evidence="7">
    <location>
        <begin position="150"/>
        <end position="175"/>
    </location>
</feature>
<dbReference type="GO" id="GO:0000049">
    <property type="term" value="F:tRNA binding"/>
    <property type="evidence" value="ECO:0007669"/>
    <property type="project" value="UniProtKB-KW"/>
</dbReference>
<evidence type="ECO:0000256" key="4">
    <source>
        <dbReference type="ARBA" id="ARBA00047676"/>
    </source>
</evidence>
<dbReference type="GO" id="GO:0005737">
    <property type="term" value="C:cytoplasm"/>
    <property type="evidence" value="ECO:0007669"/>
    <property type="project" value="UniProtKB-SubCell"/>
</dbReference>
<accession>A0A2T2P3P6</accession>
<keyword evidence="9" id="KW-1185">Reference proteome</keyword>
<evidence type="ECO:0000256" key="3">
    <source>
        <dbReference type="ARBA" id="ARBA00020007"/>
    </source>
</evidence>
<dbReference type="GO" id="GO:0051500">
    <property type="term" value="F:D-tyrosyl-tRNA(Tyr) deacylase activity"/>
    <property type="evidence" value="ECO:0007669"/>
    <property type="project" value="TreeGrafter"/>
</dbReference>
<evidence type="ECO:0000313" key="8">
    <source>
        <dbReference type="EMBL" id="PSN72259.1"/>
    </source>
</evidence>
<dbReference type="FunFam" id="3.50.80.10:FF:000001">
    <property type="entry name" value="D-aminoacyl-tRNA deacylase"/>
    <property type="match status" value="1"/>
</dbReference>
<protein>
    <recommendedName>
        <fullName evidence="3 6">D-aminoacyl-tRNA deacylase</fullName>
        <ecNumber evidence="2 6">3.1.1.96</ecNumber>
    </recommendedName>
</protein>
<comment type="subcellular location">
    <subcellularLocation>
        <location evidence="6">Cytoplasm</location>
    </subcellularLocation>
</comment>
<comment type="catalytic activity">
    <reaction evidence="5">
        <text>a D-aminoacyl-tRNA + H2O = a tRNA + a D-alpha-amino acid + H(+)</text>
        <dbReference type="Rhea" id="RHEA:13953"/>
        <dbReference type="Rhea" id="RHEA-COMP:10123"/>
        <dbReference type="Rhea" id="RHEA-COMP:10124"/>
        <dbReference type="ChEBI" id="CHEBI:15377"/>
        <dbReference type="ChEBI" id="CHEBI:15378"/>
        <dbReference type="ChEBI" id="CHEBI:59871"/>
        <dbReference type="ChEBI" id="CHEBI:78442"/>
        <dbReference type="ChEBI" id="CHEBI:79333"/>
        <dbReference type="EC" id="3.1.1.96"/>
    </reaction>
</comment>
<evidence type="ECO:0000256" key="1">
    <source>
        <dbReference type="ARBA" id="ARBA00009673"/>
    </source>
</evidence>
<dbReference type="InterPro" id="IPR003732">
    <property type="entry name" value="Daa-tRNA_deacyls_DTD"/>
</dbReference>
<evidence type="ECO:0000313" key="9">
    <source>
        <dbReference type="Proteomes" id="UP000240883"/>
    </source>
</evidence>
<keyword evidence="6" id="KW-0963">Cytoplasm</keyword>
<dbReference type="InterPro" id="IPR023509">
    <property type="entry name" value="DTD-like_sf"/>
</dbReference>
<reference evidence="8 9" key="1">
    <citation type="journal article" date="2018" name="Front. Microbiol.">
        <title>Genome-Wide Analysis of Corynespora cassiicola Leaf Fall Disease Putative Effectors.</title>
        <authorList>
            <person name="Lopez D."/>
            <person name="Ribeiro S."/>
            <person name="Label P."/>
            <person name="Fumanal B."/>
            <person name="Venisse J.S."/>
            <person name="Kohler A."/>
            <person name="de Oliveira R.R."/>
            <person name="Labutti K."/>
            <person name="Lipzen A."/>
            <person name="Lail K."/>
            <person name="Bauer D."/>
            <person name="Ohm R.A."/>
            <person name="Barry K.W."/>
            <person name="Spatafora J."/>
            <person name="Grigoriev I.V."/>
            <person name="Martin F.M."/>
            <person name="Pujade-Renaud V."/>
        </authorList>
    </citation>
    <scope>NUCLEOTIDE SEQUENCE [LARGE SCALE GENOMIC DNA]</scope>
    <source>
        <strain evidence="8 9">Philippines</strain>
    </source>
</reference>
<dbReference type="PANTHER" id="PTHR10472">
    <property type="entry name" value="D-TYROSYL-TRNA TYR DEACYLASE"/>
    <property type="match status" value="1"/>
</dbReference>
<dbReference type="STRING" id="1448308.A0A2T2P3P6"/>
<name>A0A2T2P3P6_CORCC</name>
<keyword evidence="6" id="KW-0820">tRNA-binding</keyword>
<dbReference type="Proteomes" id="UP000240883">
    <property type="component" value="Unassembled WGS sequence"/>
</dbReference>
<evidence type="ECO:0000256" key="7">
    <source>
        <dbReference type="SAM" id="MobiDB-lite"/>
    </source>
</evidence>
<dbReference type="Gene3D" id="3.50.80.10">
    <property type="entry name" value="D-tyrosyl-tRNA(Tyr) deacylase"/>
    <property type="match status" value="1"/>
</dbReference>
<gene>
    <name evidence="8" type="ORF">BS50DRAFT_673074</name>
</gene>
<keyword evidence="6" id="KW-0378">Hydrolase</keyword>
<comment type="similarity">
    <text evidence="1 6">Belongs to the DTD family.</text>
</comment>
<dbReference type="GO" id="GO:0106026">
    <property type="term" value="F:Gly-tRNA(Ala) deacylase activity"/>
    <property type="evidence" value="ECO:0007669"/>
    <property type="project" value="RHEA"/>
</dbReference>
<evidence type="ECO:0000256" key="6">
    <source>
        <dbReference type="RuleBase" id="RU003470"/>
    </source>
</evidence>
<dbReference type="EMBL" id="KZ678130">
    <property type="protein sequence ID" value="PSN72259.1"/>
    <property type="molecule type" value="Genomic_DNA"/>
</dbReference>
<dbReference type="HAMAP" id="MF_00518">
    <property type="entry name" value="Deacylase_Dtd"/>
    <property type="match status" value="1"/>
</dbReference>
<proteinExistence type="inferred from homology"/>
<keyword evidence="6" id="KW-0694">RNA-binding</keyword>